<organism evidence="2">
    <name type="scientific">Clostridium botulinum</name>
    <dbReference type="NCBI Taxonomy" id="1491"/>
    <lineage>
        <taxon>Bacteria</taxon>
        <taxon>Bacillati</taxon>
        <taxon>Bacillota</taxon>
        <taxon>Clostridia</taxon>
        <taxon>Eubacteriales</taxon>
        <taxon>Clostridiaceae</taxon>
        <taxon>Clostridium</taxon>
    </lineage>
</organism>
<protein>
    <submittedName>
        <fullName evidence="2">Putative membrane protein</fullName>
    </submittedName>
</protein>
<dbReference type="AlphaFoldDB" id="A0A1L7JN88"/>
<dbReference type="EMBL" id="CP015706">
    <property type="protein sequence ID" value="APU87052.1"/>
    <property type="molecule type" value="Genomic_DNA"/>
</dbReference>
<evidence type="ECO:0000256" key="1">
    <source>
        <dbReference type="SAM" id="Phobius"/>
    </source>
</evidence>
<evidence type="ECO:0000313" key="2">
    <source>
        <dbReference type="EMBL" id="APU87052.1"/>
    </source>
</evidence>
<name>A0A1L7JN88_CLOBO</name>
<proteinExistence type="predicted"/>
<keyword evidence="1" id="KW-1133">Transmembrane helix</keyword>
<reference evidence="2" key="1">
    <citation type="submission" date="2016-05" db="EMBL/GenBank/DDBJ databases">
        <authorList>
            <person name="Lavstsen T."/>
            <person name="Jespersen J.S."/>
        </authorList>
    </citation>
    <scope>NUCLEOTIDE SEQUENCE</scope>
    <source>
        <strain evidence="2">CDC69096</strain>
        <plasmid evidence="2">pNPD8_2</plasmid>
    </source>
</reference>
<geneLocation type="plasmid" evidence="2">
    <name>pNPD8_2</name>
</geneLocation>
<accession>A0A1L7JN88</accession>
<keyword evidence="2" id="KW-0614">Plasmid</keyword>
<sequence length="62" mass="6789">MVTLIFILPSSEIIILLNSCFNVKSLDPDNIINLPVSVLILIISLALTALDAVDFNANPIYF</sequence>
<gene>
    <name evidence="2" type="ORF">NPD8_3956</name>
</gene>
<feature type="transmembrane region" description="Helical" evidence="1">
    <location>
        <begin position="31"/>
        <end position="53"/>
    </location>
</feature>
<keyword evidence="1" id="KW-0472">Membrane</keyword>
<keyword evidence="1" id="KW-0812">Transmembrane</keyword>